<dbReference type="InterPro" id="IPR008207">
    <property type="entry name" value="Sig_transdc_His_kin_Hpt_dom"/>
</dbReference>
<dbReference type="InterPro" id="IPR004105">
    <property type="entry name" value="CheA-like_dim"/>
</dbReference>
<keyword evidence="6 13" id="KW-0418">Kinase</keyword>
<organism evidence="13 14">
    <name type="scientific">Microvirga subterranea</name>
    <dbReference type="NCBI Taxonomy" id="186651"/>
    <lineage>
        <taxon>Bacteria</taxon>
        <taxon>Pseudomonadati</taxon>
        <taxon>Pseudomonadota</taxon>
        <taxon>Alphaproteobacteria</taxon>
        <taxon>Hyphomicrobiales</taxon>
        <taxon>Methylobacteriaceae</taxon>
        <taxon>Microvirga</taxon>
    </lineage>
</organism>
<dbReference type="InterPro" id="IPR036061">
    <property type="entry name" value="CheW-like_dom_sf"/>
</dbReference>
<feature type="domain" description="HPt" evidence="12">
    <location>
        <begin position="1"/>
        <end position="101"/>
    </location>
</feature>
<keyword evidence="7" id="KW-0902">Two-component regulatory system</keyword>
<keyword evidence="14" id="KW-1185">Reference proteome</keyword>
<dbReference type="SUPFAM" id="SSF47384">
    <property type="entry name" value="Homodimeric domain of signal transducing histidine kinase"/>
    <property type="match status" value="1"/>
</dbReference>
<keyword evidence="5" id="KW-0808">Transferase</keyword>
<name>A0A370HHN3_9HYPH</name>
<protein>
    <recommendedName>
        <fullName evidence="3">Chemotaxis protein CheA</fullName>
        <ecNumber evidence="2">2.7.13.3</ecNumber>
    </recommendedName>
</protein>
<evidence type="ECO:0000259" key="11">
    <source>
        <dbReference type="PROSITE" id="PS50851"/>
    </source>
</evidence>
<comment type="function">
    <text evidence="8">Involved in the transmission of sensory signals from the chemoreceptors to the flagellar motors. CheA is autophosphorylated; it can transfer its phosphate group to either CheB or CheY.</text>
</comment>
<dbReference type="CDD" id="cd00088">
    <property type="entry name" value="HPT"/>
    <property type="match status" value="1"/>
</dbReference>
<dbReference type="OrthoDB" id="9803176at2"/>
<dbReference type="InterPro" id="IPR002545">
    <property type="entry name" value="CheW-lke_dom"/>
</dbReference>
<dbReference type="Pfam" id="PF02895">
    <property type="entry name" value="H-kinase_dim"/>
    <property type="match status" value="1"/>
</dbReference>
<dbReference type="SUPFAM" id="SSF55874">
    <property type="entry name" value="ATPase domain of HSP90 chaperone/DNA topoisomerase II/histidine kinase"/>
    <property type="match status" value="1"/>
</dbReference>
<dbReference type="Pfam" id="PF01584">
    <property type="entry name" value="CheW"/>
    <property type="match status" value="1"/>
</dbReference>
<dbReference type="AlphaFoldDB" id="A0A370HHN3"/>
<dbReference type="Pfam" id="PF02518">
    <property type="entry name" value="HATPase_c"/>
    <property type="match status" value="1"/>
</dbReference>
<dbReference type="InterPro" id="IPR037006">
    <property type="entry name" value="CheA-like_homodim_sf"/>
</dbReference>
<dbReference type="PROSITE" id="PS50851">
    <property type="entry name" value="CHEW"/>
    <property type="match status" value="1"/>
</dbReference>
<feature type="modified residue" description="Phosphohistidine" evidence="9">
    <location>
        <position position="44"/>
    </location>
</feature>
<evidence type="ECO:0000256" key="7">
    <source>
        <dbReference type="ARBA" id="ARBA00023012"/>
    </source>
</evidence>
<evidence type="ECO:0000259" key="10">
    <source>
        <dbReference type="PROSITE" id="PS50109"/>
    </source>
</evidence>
<dbReference type="SMART" id="SM00073">
    <property type="entry name" value="HPT"/>
    <property type="match status" value="1"/>
</dbReference>
<gene>
    <name evidence="13" type="ORF">DES45_107261</name>
</gene>
<evidence type="ECO:0000256" key="9">
    <source>
        <dbReference type="PROSITE-ProRule" id="PRU00110"/>
    </source>
</evidence>
<dbReference type="InterPro" id="IPR036890">
    <property type="entry name" value="HATPase_C_sf"/>
</dbReference>
<dbReference type="InterPro" id="IPR004358">
    <property type="entry name" value="Sig_transdc_His_kin-like_C"/>
</dbReference>
<dbReference type="Proteomes" id="UP000254925">
    <property type="component" value="Unassembled WGS sequence"/>
</dbReference>
<dbReference type="SMART" id="SM01231">
    <property type="entry name" value="H-kinase_dim"/>
    <property type="match status" value="1"/>
</dbReference>
<dbReference type="SMART" id="SM00260">
    <property type="entry name" value="CheW"/>
    <property type="match status" value="1"/>
</dbReference>
<dbReference type="Pfam" id="PF01627">
    <property type="entry name" value="Hpt"/>
    <property type="match status" value="1"/>
</dbReference>
<evidence type="ECO:0000256" key="8">
    <source>
        <dbReference type="ARBA" id="ARBA00035100"/>
    </source>
</evidence>
<proteinExistence type="predicted"/>
<dbReference type="Gene3D" id="3.30.565.10">
    <property type="entry name" value="Histidine kinase-like ATPase, C-terminal domain"/>
    <property type="match status" value="1"/>
</dbReference>
<dbReference type="SUPFAM" id="SSF50341">
    <property type="entry name" value="CheW-like"/>
    <property type="match status" value="1"/>
</dbReference>
<accession>A0A370HHN3</accession>
<dbReference type="PRINTS" id="PR00344">
    <property type="entry name" value="BCTRLSENSOR"/>
</dbReference>
<dbReference type="SMART" id="SM00387">
    <property type="entry name" value="HATPase_c"/>
    <property type="match status" value="1"/>
</dbReference>
<reference evidence="13 14" key="1">
    <citation type="submission" date="2018-07" db="EMBL/GenBank/DDBJ databases">
        <title>Genomic Encyclopedia of Type Strains, Phase IV (KMG-IV): sequencing the most valuable type-strain genomes for metagenomic binning, comparative biology and taxonomic classification.</title>
        <authorList>
            <person name="Goeker M."/>
        </authorList>
    </citation>
    <scope>NUCLEOTIDE SEQUENCE [LARGE SCALE GENOMIC DNA]</scope>
    <source>
        <strain evidence="13 14">DSM 14364</strain>
    </source>
</reference>
<dbReference type="RefSeq" id="WP_114771551.1">
    <property type="nucleotide sequence ID" value="NZ_QQBB01000007.1"/>
</dbReference>
<evidence type="ECO:0000313" key="14">
    <source>
        <dbReference type="Proteomes" id="UP000254925"/>
    </source>
</evidence>
<evidence type="ECO:0000256" key="1">
    <source>
        <dbReference type="ARBA" id="ARBA00000085"/>
    </source>
</evidence>
<evidence type="ECO:0000256" key="3">
    <source>
        <dbReference type="ARBA" id="ARBA00021495"/>
    </source>
</evidence>
<feature type="domain" description="Histidine kinase" evidence="10">
    <location>
        <begin position="328"/>
        <end position="530"/>
    </location>
</feature>
<dbReference type="EMBL" id="QQBB01000007">
    <property type="protein sequence ID" value="RDI57341.1"/>
    <property type="molecule type" value="Genomic_DNA"/>
</dbReference>
<evidence type="ECO:0000259" key="12">
    <source>
        <dbReference type="PROSITE" id="PS50894"/>
    </source>
</evidence>
<evidence type="ECO:0000256" key="5">
    <source>
        <dbReference type="ARBA" id="ARBA00022679"/>
    </source>
</evidence>
<dbReference type="PANTHER" id="PTHR43395:SF1">
    <property type="entry name" value="CHEMOTAXIS PROTEIN CHEA"/>
    <property type="match status" value="1"/>
</dbReference>
<evidence type="ECO:0000313" key="13">
    <source>
        <dbReference type="EMBL" id="RDI57341.1"/>
    </source>
</evidence>
<dbReference type="SUPFAM" id="SSF47226">
    <property type="entry name" value="Histidine-containing phosphotransfer domain, HPT domain"/>
    <property type="match status" value="1"/>
</dbReference>
<dbReference type="GO" id="GO:0000155">
    <property type="term" value="F:phosphorelay sensor kinase activity"/>
    <property type="evidence" value="ECO:0007669"/>
    <property type="project" value="InterPro"/>
</dbReference>
<dbReference type="Gene3D" id="1.20.120.160">
    <property type="entry name" value="HPT domain"/>
    <property type="match status" value="1"/>
</dbReference>
<comment type="caution">
    <text evidence="13">The sequence shown here is derived from an EMBL/GenBank/DDBJ whole genome shotgun (WGS) entry which is preliminary data.</text>
</comment>
<dbReference type="PROSITE" id="PS50109">
    <property type="entry name" value="HIS_KIN"/>
    <property type="match status" value="1"/>
</dbReference>
<dbReference type="EC" id="2.7.13.3" evidence="2"/>
<dbReference type="PANTHER" id="PTHR43395">
    <property type="entry name" value="SENSOR HISTIDINE KINASE CHEA"/>
    <property type="match status" value="1"/>
</dbReference>
<dbReference type="Gene3D" id="1.10.287.560">
    <property type="entry name" value="Histidine kinase CheA-like, homodimeric domain"/>
    <property type="match status" value="1"/>
</dbReference>
<dbReference type="InterPro" id="IPR036641">
    <property type="entry name" value="HPT_dom_sf"/>
</dbReference>
<evidence type="ECO:0000256" key="2">
    <source>
        <dbReference type="ARBA" id="ARBA00012438"/>
    </source>
</evidence>
<dbReference type="InterPro" id="IPR005467">
    <property type="entry name" value="His_kinase_dom"/>
</dbReference>
<evidence type="ECO:0000256" key="6">
    <source>
        <dbReference type="ARBA" id="ARBA00022777"/>
    </source>
</evidence>
<dbReference type="GO" id="GO:0005737">
    <property type="term" value="C:cytoplasm"/>
    <property type="evidence" value="ECO:0007669"/>
    <property type="project" value="InterPro"/>
</dbReference>
<dbReference type="FunFam" id="3.30.565.10:FF:000016">
    <property type="entry name" value="Chemotaxis protein CheA, putative"/>
    <property type="match status" value="1"/>
</dbReference>
<dbReference type="InterPro" id="IPR036097">
    <property type="entry name" value="HisK_dim/P_sf"/>
</dbReference>
<dbReference type="Gene3D" id="2.30.30.40">
    <property type="entry name" value="SH3 Domains"/>
    <property type="match status" value="1"/>
</dbReference>
<dbReference type="InterPro" id="IPR051315">
    <property type="entry name" value="Bact_Chemotaxis_CheA"/>
</dbReference>
<dbReference type="GO" id="GO:0006935">
    <property type="term" value="P:chemotaxis"/>
    <property type="evidence" value="ECO:0007669"/>
    <property type="project" value="InterPro"/>
</dbReference>
<keyword evidence="4 9" id="KW-0597">Phosphoprotein</keyword>
<sequence length="662" mass="70752">MDDLLQHFIVEARDLVQRATDDLMALEKDPAAAGHLDGAFRAVHTLKGSVGLFDFAPMGLALHAAEDLLGAVKAGQARAESQMIDTLLDCIDQVERWVDVIERDGQLPAGAASEGYRLAQALRSLLDREGPARSETAASDGEPGWVEALIDANAALVATKPKDAPLVALRYTPRSDCFFAGDDPIALLRAVPDLVAVRLTERDPWPPAGEIDPFSCNLTIEALSGAGLDEVKAPFRFLPDQVTFHEIARAGWADASETTADNQADVISAGARGQRMLRVDPARVDRLADLVGELIIAKNALTHLAGEGGEGSGRKGASRGVQAGQAAIDRLVAEMHSAVMDIRMMPMRDVFRRFPRAVRETAGQLHKAVDFSMEGEDVEADKSVVEGLFEPLLHVLRNAVAHGAEPEVVRRGAGKPVRTQVVLRARREGDRVMVEVEDDGGGIDPAAIRRVARERHVASDERIGRMSDDEAVELIFAPGFSTASEITDLAGRGVGMDAVRSAIERLGGQIGVQSVPGRGTTIRLSLPLTIVMTKVMAVRVGGERYGIPLEAVVETASVPKSRILPVQDAEAFVLRDRTFPLLRLGDLLELPRTEAPDAGVKTLVMSVGGERVGIAVDGFSDTMDVLMRPMDGILAGMPGVMGTTLLGDGSVLMILDIPELIG</sequence>
<dbReference type="InterPro" id="IPR003594">
    <property type="entry name" value="HATPase_dom"/>
</dbReference>
<feature type="domain" description="CheW-like" evidence="11">
    <location>
        <begin position="532"/>
        <end position="662"/>
    </location>
</feature>
<dbReference type="PROSITE" id="PS50894">
    <property type="entry name" value="HPT"/>
    <property type="match status" value="1"/>
</dbReference>
<comment type="catalytic activity">
    <reaction evidence="1">
        <text>ATP + protein L-histidine = ADP + protein N-phospho-L-histidine.</text>
        <dbReference type="EC" id="2.7.13.3"/>
    </reaction>
</comment>
<evidence type="ECO:0000256" key="4">
    <source>
        <dbReference type="ARBA" id="ARBA00022553"/>
    </source>
</evidence>